<evidence type="ECO:0000256" key="1">
    <source>
        <dbReference type="SAM" id="SignalP"/>
    </source>
</evidence>
<evidence type="ECO:0000259" key="2">
    <source>
        <dbReference type="Pfam" id="PF03781"/>
    </source>
</evidence>
<dbReference type="Proteomes" id="UP001196980">
    <property type="component" value="Unassembled WGS sequence"/>
</dbReference>
<feature type="signal peptide" evidence="1">
    <location>
        <begin position="1"/>
        <end position="29"/>
    </location>
</feature>
<dbReference type="RefSeq" id="WP_218252349.1">
    <property type="nucleotide sequence ID" value="NZ_JABXWD010000142.1"/>
</dbReference>
<reference evidence="3 4" key="1">
    <citation type="journal article" date="2020" name="J Geophys Res Biogeosci">
        <title>Magnetotaxis as an Adaptation to Enable Bacterial Shuttling of Microbial Sulfur and Sulfur Cycling Across Aquatic Oxic#Anoxic Interfaces.</title>
        <authorList>
            <person name="Li J."/>
            <person name="Liu P."/>
            <person name="Wang J."/>
            <person name="Roberts A.P."/>
            <person name="Pan Y."/>
        </authorList>
    </citation>
    <scope>NUCLEOTIDE SEQUENCE [LARGE SCALE GENOMIC DNA]</scope>
    <source>
        <strain evidence="3 4">MYR-1_YQ</strain>
    </source>
</reference>
<accession>A0ABS6RYK1</accession>
<dbReference type="PANTHER" id="PTHR23150:SF19">
    <property type="entry name" value="FORMYLGLYCINE-GENERATING ENZYME"/>
    <property type="match status" value="1"/>
</dbReference>
<dbReference type="EMBL" id="JABXWD010000142">
    <property type="protein sequence ID" value="MBV6341719.1"/>
    <property type="molecule type" value="Genomic_DNA"/>
</dbReference>
<comment type="caution">
    <text evidence="3">The sequence shown here is derived from an EMBL/GenBank/DDBJ whole genome shotgun (WGS) entry which is preliminary data.</text>
</comment>
<name>A0ABS6RYK1_9BACT</name>
<dbReference type="Pfam" id="PF13365">
    <property type="entry name" value="Trypsin_2"/>
    <property type="match status" value="1"/>
</dbReference>
<keyword evidence="4" id="KW-1185">Reference proteome</keyword>
<sequence>MFLMDVLRRCATIALVCMFCSIGIGLAGAEKENTGGSSGSGFIIHSDGFILTNHHVVKGAKDILVVLGDARKYKAKVIMADEDKDIAMLKIGATGLPKVRLGDSNQMEVTDYVMVLGYPLATELGTEVSFSDGRINAKRDSERFPVLQIDANINPGNSGGPVVNDRGEVIGIAVAKLNAAKMLIESGVLPERINFAIPIFSANQFIRAAYPLGVERMPGRTKMEQRDIFKQVKKATVLILTVSEDEAPDFVLVKGGCYKMGDTFDDGFVDEKPVHEVCVDDFYMGKYEVTQGQWEKVMGSNPSYFKKGERYPVELVSWDDVQVYISKLNQQTGQTGRKYRLPTEAEWEYACREGGKKVRFGTGTDRINSEIANFNATADYKQPYSDAGEYREQTMPVGSFKANGLGLHDMSGNVWEWVEDWYAGDAYRQHAERNPIYTKAGSNRVVRGCSWSGSPQGVRCAYRRNYTPGSRGNALGFRLVLFQ</sequence>
<dbReference type="InterPro" id="IPR051043">
    <property type="entry name" value="Sulfatase_Mod_Factor_Kinase"/>
</dbReference>
<protein>
    <submittedName>
        <fullName evidence="3">SUMF1/EgtB/PvdO family nonheme iron enzyme</fullName>
    </submittedName>
</protein>
<dbReference type="Pfam" id="PF03781">
    <property type="entry name" value="FGE-sulfatase"/>
    <property type="match status" value="1"/>
</dbReference>
<feature type="chain" id="PRO_5046622453" evidence="1">
    <location>
        <begin position="30"/>
        <end position="483"/>
    </location>
</feature>
<feature type="domain" description="Sulfatase-modifying factor enzyme-like" evidence="2">
    <location>
        <begin position="247"/>
        <end position="480"/>
    </location>
</feature>
<evidence type="ECO:0000313" key="3">
    <source>
        <dbReference type="EMBL" id="MBV6341719.1"/>
    </source>
</evidence>
<evidence type="ECO:0000313" key="4">
    <source>
        <dbReference type="Proteomes" id="UP001196980"/>
    </source>
</evidence>
<gene>
    <name evidence="3" type="ORF">HWQ67_08985</name>
</gene>
<dbReference type="PANTHER" id="PTHR23150">
    <property type="entry name" value="SULFATASE MODIFYING FACTOR 1, 2"/>
    <property type="match status" value="1"/>
</dbReference>
<dbReference type="InterPro" id="IPR005532">
    <property type="entry name" value="SUMF_dom"/>
</dbReference>
<keyword evidence="1" id="KW-0732">Signal</keyword>
<organism evidence="3 4">
    <name type="scientific">Candidatus Magnetobacterium casense</name>
    <dbReference type="NCBI Taxonomy" id="1455061"/>
    <lineage>
        <taxon>Bacteria</taxon>
        <taxon>Pseudomonadati</taxon>
        <taxon>Nitrospirota</taxon>
        <taxon>Thermodesulfovibrionia</taxon>
        <taxon>Thermodesulfovibrionales</taxon>
        <taxon>Candidatus Magnetobacteriaceae</taxon>
        <taxon>Candidatus Magnetobacterium</taxon>
    </lineage>
</organism>
<proteinExistence type="predicted"/>